<evidence type="ECO:0000256" key="8">
    <source>
        <dbReference type="ARBA" id="ARBA00023136"/>
    </source>
</evidence>
<keyword evidence="3" id="KW-0285">Flavoprotein</keyword>
<keyword evidence="4" id="KW-0288">FMN</keyword>
<evidence type="ECO:0000256" key="4">
    <source>
        <dbReference type="ARBA" id="ARBA00022643"/>
    </source>
</evidence>
<reference evidence="10 11" key="1">
    <citation type="submission" date="2015-01" db="EMBL/GenBank/DDBJ databases">
        <title>Genome sequence of bacillus megaterium Q3.</title>
        <authorList>
            <person name="Wang Y."/>
            <person name="Luo K."/>
            <person name="Bai L."/>
            <person name="Luo F."/>
        </authorList>
    </citation>
    <scope>NUCLEOTIDE SEQUENCE [LARGE SCALE GENOMIC DNA]</scope>
    <source>
        <strain evidence="10 11">Q3</strain>
    </source>
</reference>
<organism evidence="10 11">
    <name type="scientific">Priestia megaterium Q3</name>
    <dbReference type="NCBI Taxonomy" id="1452722"/>
    <lineage>
        <taxon>Bacteria</taxon>
        <taxon>Bacillati</taxon>
        <taxon>Bacillota</taxon>
        <taxon>Bacilli</taxon>
        <taxon>Bacillales</taxon>
        <taxon>Bacillaceae</taxon>
        <taxon>Priestia</taxon>
    </lineage>
</organism>
<dbReference type="AlphaFoldDB" id="A0A806U027"/>
<feature type="transmembrane region" description="Helical" evidence="9">
    <location>
        <begin position="70"/>
        <end position="88"/>
    </location>
</feature>
<keyword evidence="7 9" id="KW-1133">Transmembrane helix</keyword>
<dbReference type="GO" id="GO:0055085">
    <property type="term" value="P:transmembrane transport"/>
    <property type="evidence" value="ECO:0007669"/>
    <property type="project" value="InterPro"/>
</dbReference>
<protein>
    <submittedName>
        <fullName evidence="10">Electron transport complex protein RnfD</fullName>
    </submittedName>
</protein>
<dbReference type="GO" id="GO:0005886">
    <property type="term" value="C:plasma membrane"/>
    <property type="evidence" value="ECO:0007669"/>
    <property type="project" value="TreeGrafter"/>
</dbReference>
<keyword evidence="6" id="KW-1278">Translocase</keyword>
<name>A0A806U027_PRIMG</name>
<feature type="transmembrane region" description="Helical" evidence="9">
    <location>
        <begin position="255"/>
        <end position="281"/>
    </location>
</feature>
<dbReference type="RefSeq" id="WP_258524425.1">
    <property type="nucleotide sequence ID" value="NZ_CP010586.1"/>
</dbReference>
<proteinExistence type="predicted"/>
<evidence type="ECO:0000313" key="11">
    <source>
        <dbReference type="Proteomes" id="UP000036410"/>
    </source>
</evidence>
<evidence type="ECO:0000313" key="10">
    <source>
        <dbReference type="EMBL" id="AKP75223.1"/>
    </source>
</evidence>
<evidence type="ECO:0000256" key="1">
    <source>
        <dbReference type="ARBA" id="ARBA00022448"/>
    </source>
</evidence>
<evidence type="ECO:0000256" key="2">
    <source>
        <dbReference type="ARBA" id="ARBA00022553"/>
    </source>
</evidence>
<dbReference type="PANTHER" id="PTHR30578">
    <property type="entry name" value="ELECTRON TRANSPORT COMPLEX PROTEIN RNFD"/>
    <property type="match status" value="1"/>
</dbReference>
<gene>
    <name evidence="10" type="ORF">AS52_00186</name>
</gene>
<evidence type="ECO:0000256" key="9">
    <source>
        <dbReference type="SAM" id="Phobius"/>
    </source>
</evidence>
<keyword evidence="5 9" id="KW-0812">Transmembrane</keyword>
<dbReference type="Pfam" id="PF03116">
    <property type="entry name" value="NQR2_RnfD_RnfE"/>
    <property type="match status" value="2"/>
</dbReference>
<dbReference type="Proteomes" id="UP000036410">
    <property type="component" value="Chromosome"/>
</dbReference>
<evidence type="ECO:0000256" key="3">
    <source>
        <dbReference type="ARBA" id="ARBA00022630"/>
    </source>
</evidence>
<dbReference type="PANTHER" id="PTHR30578:SF0">
    <property type="entry name" value="ION-TRANSLOCATING OXIDOREDUCTASE COMPLEX SUBUNIT D"/>
    <property type="match status" value="1"/>
</dbReference>
<evidence type="ECO:0000256" key="5">
    <source>
        <dbReference type="ARBA" id="ARBA00022692"/>
    </source>
</evidence>
<evidence type="ECO:0000256" key="6">
    <source>
        <dbReference type="ARBA" id="ARBA00022967"/>
    </source>
</evidence>
<accession>A0A806U027</accession>
<keyword evidence="8 9" id="KW-0472">Membrane</keyword>
<sequence>MMTTRSERRSGVKYISTPKGYIIVDENKPKEISRWGQLVKTPKRYVMAMLLLLTLLGEFNSSAFQGLGHLLLAVCSAAALDLGFSFAYKKKIQLPDGGIITGLIIALVLSTSTPAWVTFCTVTVAILSKHLVKVKKKPIFNPAAFGLLFSLIVFSSGQSWWGSLSLLPVWLIVFVFVTGYLVTSKVNKFPQVFAFLGVYFAIFTIMSLIGVGDVADALRAPFVNSALFLAFFMVTDPPTSPAKYKDQIKFGMLAGAISAVDYLVFGGLAYLLIGLLLANAWKAWKTANKKVTKKAA</sequence>
<feature type="transmembrane region" description="Helical" evidence="9">
    <location>
        <begin position="164"/>
        <end position="183"/>
    </location>
</feature>
<keyword evidence="1" id="KW-0813">Transport</keyword>
<evidence type="ECO:0000256" key="7">
    <source>
        <dbReference type="ARBA" id="ARBA00022989"/>
    </source>
</evidence>
<feature type="transmembrane region" description="Helical" evidence="9">
    <location>
        <begin position="189"/>
        <end position="211"/>
    </location>
</feature>
<feature type="transmembrane region" description="Helical" evidence="9">
    <location>
        <begin position="100"/>
        <end position="127"/>
    </location>
</feature>
<keyword evidence="2" id="KW-0597">Phosphoprotein</keyword>
<dbReference type="EMBL" id="CP010586">
    <property type="protein sequence ID" value="AKP75223.1"/>
    <property type="molecule type" value="Genomic_DNA"/>
</dbReference>
<dbReference type="InterPro" id="IPR004338">
    <property type="entry name" value="NqrB/RnfD"/>
</dbReference>
<feature type="transmembrane region" description="Helical" evidence="9">
    <location>
        <begin position="139"/>
        <end position="157"/>
    </location>
</feature>